<feature type="transmembrane region" description="Helical" evidence="14">
    <location>
        <begin position="133"/>
        <end position="157"/>
    </location>
</feature>
<dbReference type="Pfam" id="PF01654">
    <property type="entry name" value="Cyt_bd_oxida_I"/>
    <property type="match status" value="1"/>
</dbReference>
<gene>
    <name evidence="16" type="ORF">DPRO_2382</name>
</gene>
<accession>A0A2C8FBL7</accession>
<dbReference type="SUPFAM" id="SSF48695">
    <property type="entry name" value="Multiheme cytochromes"/>
    <property type="match status" value="1"/>
</dbReference>
<keyword evidence="10 14" id="KW-1133">Transmembrane helix</keyword>
<dbReference type="CDD" id="cd08168">
    <property type="entry name" value="Cytochrom_C3"/>
    <property type="match status" value="1"/>
</dbReference>
<evidence type="ECO:0000313" key="16">
    <source>
        <dbReference type="EMBL" id="SOB59288.1"/>
    </source>
</evidence>
<evidence type="ECO:0000256" key="6">
    <source>
        <dbReference type="ARBA" id="ARBA00022692"/>
    </source>
</evidence>
<comment type="similarity">
    <text evidence="2">Belongs to the cytochrome ubiquinol oxidase subunit 1 family.</text>
</comment>
<protein>
    <submittedName>
        <fullName evidence="16">Cytochrome bd-type quinol oxidase subunit 1-like protein</fullName>
    </submittedName>
</protein>
<dbReference type="Gene3D" id="1.10.760.10">
    <property type="entry name" value="Cytochrome c-like domain"/>
    <property type="match status" value="1"/>
</dbReference>
<dbReference type="InterPro" id="IPR036280">
    <property type="entry name" value="Multihaem_cyt_sf"/>
</dbReference>
<dbReference type="GO" id="GO:0020037">
    <property type="term" value="F:heme binding"/>
    <property type="evidence" value="ECO:0007669"/>
    <property type="project" value="InterPro"/>
</dbReference>
<evidence type="ECO:0000313" key="17">
    <source>
        <dbReference type="Proteomes" id="UP000219215"/>
    </source>
</evidence>
<dbReference type="InterPro" id="IPR051829">
    <property type="entry name" value="Multiheme_Cytochr_ET"/>
</dbReference>
<keyword evidence="7 13" id="KW-0479">Metal-binding</keyword>
<keyword evidence="3" id="KW-0813">Transport</keyword>
<keyword evidence="4" id="KW-1003">Cell membrane</keyword>
<dbReference type="InterPro" id="IPR002585">
    <property type="entry name" value="Cyt-d_ubiquinol_oxidase_su_1"/>
</dbReference>
<evidence type="ECO:0000256" key="10">
    <source>
        <dbReference type="ARBA" id="ARBA00022989"/>
    </source>
</evidence>
<evidence type="ECO:0000256" key="14">
    <source>
        <dbReference type="SAM" id="Phobius"/>
    </source>
</evidence>
<feature type="transmembrane region" description="Helical" evidence="14">
    <location>
        <begin position="177"/>
        <end position="200"/>
    </location>
</feature>
<evidence type="ECO:0000256" key="8">
    <source>
        <dbReference type="ARBA" id="ARBA00022729"/>
    </source>
</evidence>
<evidence type="ECO:0000256" key="4">
    <source>
        <dbReference type="ARBA" id="ARBA00022475"/>
    </source>
</evidence>
<dbReference type="PANTHER" id="PTHR35038">
    <property type="entry name" value="DISSIMILATORY SULFITE REDUCTASE SIRA"/>
    <property type="match status" value="1"/>
</dbReference>
<dbReference type="InterPro" id="IPR036909">
    <property type="entry name" value="Cyt_c-like_dom_sf"/>
</dbReference>
<feature type="transmembrane region" description="Helical" evidence="14">
    <location>
        <begin position="282"/>
        <end position="301"/>
    </location>
</feature>
<dbReference type="RefSeq" id="WP_097012180.1">
    <property type="nucleotide sequence ID" value="NZ_LT907975.1"/>
</dbReference>
<dbReference type="AlphaFoldDB" id="A0A2C8FBL7"/>
<sequence>MEYPIWQLTTLGGGFWIAVIATLHVYVAHFAVGGGLFLVLMEQAAYRNNNPHLLEYTKKHSRFFLLLTMAYGAVSGVAIWVTVALLAPQATITLIHQFVFGWAAEWVCFLGEIVALIIYYYTWDTMNRRDHVIIGWLYFVFGWFSLFLINGIIGFMLTPGDWLTTKSFWDGFFNPTFWPQLVFRTFFSAACAGLFGFVTATRIPDEETRHSVVRSCSAWTIVGVLATVATGYWYIAALPAPQYEMVMLKSHRVINFMQWFWFFAGATLIGGLALAVRMPKLISFPLALVVLLAGQGLFGSFEFMREAGRKPYLIWGHIYSNSVLKAHVPIINQEGAIKRAKWAPPELKENGITDDNVMEAGAFLYQLQCASCHSIGGPMNEIRKRTNMYDTNGMDAFLNGMGKKNKYMPPFVGTGEERQALALYIAEGLNGTGEVPDPNIPEPEAATPAPYDPEKDEYVLLAWADQGMQFYVEAEEFTLLPAGNMIRAQLIQRDVLPTRITEDVSISYRVEPGFEGEGLNGYLEVHEDAGRFEGRIAVEPFKNGEFEPLPIVELEARDNKGNLIASTKMSIPTSDQMGCRNCHGGYWNEGESGIASETAGNILATHDRINNTNHVERSKKGPILCVECHDDPAQNAEGSSTRPSLSAAIHGTHAVFLAGRSAEESCLRCHPKNTLRGQHLDVGFECSNCHGTVEDHAIGLLKGDLEAGKTKSAKRLLAILKPNAVGTQDAVNPRKAWVNLPECLTCHEDFQAPDTDSAFNEWTETVEDHYSMRRDDMDAVNCAACHGSPHAIYPATKRDNLQPLQYMGEAMSIGANGNCAVCHTEEMDFPVHHPGMGIEE</sequence>
<evidence type="ECO:0000256" key="2">
    <source>
        <dbReference type="ARBA" id="ARBA00009819"/>
    </source>
</evidence>
<dbReference type="GO" id="GO:0005886">
    <property type="term" value="C:plasma membrane"/>
    <property type="evidence" value="ECO:0007669"/>
    <property type="project" value="UniProtKB-SubCell"/>
</dbReference>
<feature type="transmembrane region" description="Helical" evidence="14">
    <location>
        <begin position="212"/>
        <end position="236"/>
    </location>
</feature>
<evidence type="ECO:0000256" key="7">
    <source>
        <dbReference type="ARBA" id="ARBA00022723"/>
    </source>
</evidence>
<dbReference type="EMBL" id="LT907975">
    <property type="protein sequence ID" value="SOB59288.1"/>
    <property type="molecule type" value="Genomic_DNA"/>
</dbReference>
<comment type="subcellular location">
    <subcellularLocation>
        <location evidence="1">Cell membrane</location>
        <topology evidence="1">Multi-pass membrane protein</topology>
    </subcellularLocation>
</comment>
<keyword evidence="17" id="KW-1185">Reference proteome</keyword>
<reference evidence="17" key="1">
    <citation type="submission" date="2017-09" db="EMBL/GenBank/DDBJ databases">
        <authorList>
            <person name="Regsiter A."/>
            <person name="William W."/>
        </authorList>
    </citation>
    <scope>NUCLEOTIDE SEQUENCE [LARGE SCALE GENOMIC DNA]</scope>
    <source>
        <strain evidence="17">500-1</strain>
    </source>
</reference>
<feature type="transmembrane region" description="Helical" evidence="14">
    <location>
        <begin position="99"/>
        <end position="121"/>
    </location>
</feature>
<feature type="domain" description="Cytochrome c" evidence="15">
    <location>
        <begin position="356"/>
        <end position="468"/>
    </location>
</feature>
<dbReference type="KEGG" id="pprf:DPRO_2382"/>
<dbReference type="Pfam" id="PF13442">
    <property type="entry name" value="Cytochrome_CBB3"/>
    <property type="match status" value="1"/>
</dbReference>
<keyword evidence="5 13" id="KW-0349">Heme</keyword>
<dbReference type="SUPFAM" id="SSF46626">
    <property type="entry name" value="Cytochrome c"/>
    <property type="match status" value="1"/>
</dbReference>
<evidence type="ECO:0000256" key="3">
    <source>
        <dbReference type="ARBA" id="ARBA00022448"/>
    </source>
</evidence>
<keyword evidence="6 14" id="KW-0812">Transmembrane</keyword>
<dbReference type="InterPro" id="IPR054337">
    <property type="entry name" value="Mtrc-MtrF-like_dom_II/IV"/>
</dbReference>
<organism evidence="16 17">
    <name type="scientific">Pseudodesulfovibrio profundus</name>
    <dbReference type="NCBI Taxonomy" id="57320"/>
    <lineage>
        <taxon>Bacteria</taxon>
        <taxon>Pseudomonadati</taxon>
        <taxon>Thermodesulfobacteriota</taxon>
        <taxon>Desulfovibrionia</taxon>
        <taxon>Desulfovibrionales</taxon>
        <taxon>Desulfovibrionaceae</taxon>
    </lineage>
</organism>
<keyword evidence="9" id="KW-0249">Electron transport</keyword>
<feature type="transmembrane region" description="Helical" evidence="14">
    <location>
        <begin position="15"/>
        <end position="41"/>
    </location>
</feature>
<evidence type="ECO:0000256" key="1">
    <source>
        <dbReference type="ARBA" id="ARBA00004651"/>
    </source>
</evidence>
<dbReference type="GO" id="GO:0019646">
    <property type="term" value="P:aerobic electron transport chain"/>
    <property type="evidence" value="ECO:0007669"/>
    <property type="project" value="InterPro"/>
</dbReference>
<proteinExistence type="inferred from homology"/>
<evidence type="ECO:0000256" key="13">
    <source>
        <dbReference type="PROSITE-ProRule" id="PRU00433"/>
    </source>
</evidence>
<evidence type="ECO:0000259" key="15">
    <source>
        <dbReference type="PROSITE" id="PS51007"/>
    </source>
</evidence>
<keyword evidence="12 14" id="KW-0472">Membrane</keyword>
<evidence type="ECO:0000256" key="5">
    <source>
        <dbReference type="ARBA" id="ARBA00022617"/>
    </source>
</evidence>
<dbReference type="Gene3D" id="3.90.10.10">
    <property type="entry name" value="Cytochrome C3"/>
    <property type="match status" value="1"/>
</dbReference>
<dbReference type="GO" id="GO:0009055">
    <property type="term" value="F:electron transfer activity"/>
    <property type="evidence" value="ECO:0007669"/>
    <property type="project" value="InterPro"/>
</dbReference>
<dbReference type="Proteomes" id="UP000219215">
    <property type="component" value="Chromosome DPRO"/>
</dbReference>
<keyword evidence="8" id="KW-0732">Signal</keyword>
<dbReference type="InterPro" id="IPR009056">
    <property type="entry name" value="Cyt_c-like_dom"/>
</dbReference>
<evidence type="ECO:0000256" key="11">
    <source>
        <dbReference type="ARBA" id="ARBA00023004"/>
    </source>
</evidence>
<evidence type="ECO:0000256" key="9">
    <source>
        <dbReference type="ARBA" id="ARBA00022982"/>
    </source>
</evidence>
<feature type="transmembrane region" description="Helical" evidence="14">
    <location>
        <begin position="256"/>
        <end position="275"/>
    </location>
</feature>
<feature type="transmembrane region" description="Helical" evidence="14">
    <location>
        <begin position="62"/>
        <end position="87"/>
    </location>
</feature>
<dbReference type="GO" id="GO:0070069">
    <property type="term" value="C:cytochrome complex"/>
    <property type="evidence" value="ECO:0007669"/>
    <property type="project" value="InterPro"/>
</dbReference>
<dbReference type="PROSITE" id="PS51007">
    <property type="entry name" value="CYTC"/>
    <property type="match status" value="1"/>
</dbReference>
<dbReference type="Gene3D" id="1.10.1130.10">
    <property type="entry name" value="Flavocytochrome C3, Chain A"/>
    <property type="match status" value="1"/>
</dbReference>
<dbReference type="Pfam" id="PF22113">
    <property type="entry name" value="Mtrc-MtrF_II-IV_dom"/>
    <property type="match status" value="1"/>
</dbReference>
<dbReference type="GO" id="GO:0046872">
    <property type="term" value="F:metal ion binding"/>
    <property type="evidence" value="ECO:0007669"/>
    <property type="project" value="UniProtKB-KW"/>
</dbReference>
<name>A0A2C8FBL7_9BACT</name>
<keyword evidence="11 13" id="KW-0408">Iron</keyword>
<evidence type="ECO:0000256" key="12">
    <source>
        <dbReference type="ARBA" id="ARBA00023136"/>
    </source>
</evidence>
<dbReference type="OrthoDB" id="9795893at2"/>